<dbReference type="AlphaFoldDB" id="A0A1H1RVA3"/>
<protein>
    <recommendedName>
        <fullName evidence="3">DUF4251 domain-containing protein</fullName>
    </recommendedName>
</protein>
<dbReference type="Pfam" id="PF14059">
    <property type="entry name" value="DUF4251"/>
    <property type="match status" value="1"/>
</dbReference>
<organism evidence="1 2">
    <name type="scientific">Christiangramia echinicola</name>
    <dbReference type="NCBI Taxonomy" id="279359"/>
    <lineage>
        <taxon>Bacteria</taxon>
        <taxon>Pseudomonadati</taxon>
        <taxon>Bacteroidota</taxon>
        <taxon>Flavobacteriia</taxon>
        <taxon>Flavobacteriales</taxon>
        <taxon>Flavobacteriaceae</taxon>
        <taxon>Christiangramia</taxon>
    </lineage>
</organism>
<evidence type="ECO:0000313" key="2">
    <source>
        <dbReference type="Proteomes" id="UP000198858"/>
    </source>
</evidence>
<dbReference type="EMBL" id="LT629745">
    <property type="protein sequence ID" value="SDS39476.1"/>
    <property type="molecule type" value="Genomic_DNA"/>
</dbReference>
<proteinExistence type="predicted"/>
<dbReference type="Gene3D" id="2.40.128.410">
    <property type="match status" value="1"/>
</dbReference>
<sequence>MNIVQYNLLDYKVLKYLAALFVIMALSSCGGTNTQVNSKNYNELQELISSREFEVEHQWAFPNGGGNINLIGNPNSIKFMSDSIDIYLPYFGVRHTGGTYGGTDGGIKYKGPVKNLEIEENTRKGNIEVKFEAKQNNENLDFRMTFFPNNKVRTNVISSQRTTMSYEGRINGTAGED</sequence>
<dbReference type="Proteomes" id="UP000198858">
    <property type="component" value="Chromosome I"/>
</dbReference>
<keyword evidence="2" id="KW-1185">Reference proteome</keyword>
<dbReference type="InterPro" id="IPR025347">
    <property type="entry name" value="DUF4251"/>
</dbReference>
<dbReference type="RefSeq" id="WP_089663584.1">
    <property type="nucleotide sequence ID" value="NZ_LT629745.1"/>
</dbReference>
<evidence type="ECO:0008006" key="3">
    <source>
        <dbReference type="Google" id="ProtNLM"/>
    </source>
</evidence>
<name>A0A1H1RVA3_9FLAO</name>
<reference evidence="1 2" key="1">
    <citation type="submission" date="2016-10" db="EMBL/GenBank/DDBJ databases">
        <authorList>
            <person name="Varghese N."/>
            <person name="Submissions S."/>
        </authorList>
    </citation>
    <scope>NUCLEOTIDE SEQUENCE [LARGE SCALE GENOMIC DNA]</scope>
    <source>
        <strain evidence="1 2">Mar_2010_102</strain>
    </source>
</reference>
<evidence type="ECO:0000313" key="1">
    <source>
        <dbReference type="EMBL" id="SDS39476.1"/>
    </source>
</evidence>
<accession>A0A1H1RVA3</accession>
<gene>
    <name evidence="1" type="ORF">SAMN04488552_3035</name>
</gene>
<dbReference type="STRING" id="1250231.SAMN04488552_3035"/>